<sequence length="399" mass="45497">MSNSIQILPNKINKNEKSQTRSCQIAISNQNNVISNKKIWFEYPIDLPLPDDDNCDSYLLATLLPAMTMKADIVVKGNVSKELLANLTELQLVWHKWLPDSYHIVEIKVDSIRENEVRLPYAVVAFSGGVDAQFSAYRHATGKAGYATKKLKAGVLIQGFDIPLEDAEGFSGATKKAEETLRDLGIDLFKVRTNISRFWSINWEHFFGIAVASVLIGFEKIAGYGILGSSESYEYLVTPWGSHPIIDNLYASNTFRILHDGAGFTRSEKLKFISKWEKGIKNLRVCYAGELHDRNCGHCEKCIRTQLNLILSGNEHPSCFEKTMHHKDFKYIYLRNDALRREWQSIQSEILNTKQGLKWLSDVNAVLKRKPKIELLFLFPADSKRRAFVKNVLKIIRKN</sequence>
<proteinExistence type="predicted"/>
<protein>
    <recommendedName>
        <fullName evidence="2">7-cyano-7-deazaguanine synthase</fullName>
    </recommendedName>
</protein>
<evidence type="ECO:0008006" key="2">
    <source>
        <dbReference type="Google" id="ProtNLM"/>
    </source>
</evidence>
<dbReference type="AlphaFoldDB" id="A0AAW6TA23"/>
<gene>
    <name evidence="1" type="ORF">E6P75_04775</name>
</gene>
<dbReference type="EMBL" id="SSCJ01000003">
    <property type="protein sequence ID" value="MDI4509524.1"/>
    <property type="molecule type" value="Genomic_DNA"/>
</dbReference>
<comment type="caution">
    <text evidence="1">The sequence shown here is derived from an EMBL/GenBank/DDBJ whole genome shotgun (WGS) entry which is preliminary data.</text>
</comment>
<reference evidence="1" key="1">
    <citation type="submission" date="2019-04" db="EMBL/GenBank/DDBJ databases">
        <title>Moraxella osloensis CCUG 73412, isolated from corneal scrapings as causative agent of keratitis.</title>
        <authorList>
            <person name="Connolly G."/>
            <person name="Jaen-Luchoro D."/>
            <person name="Pinyeiro-Iglesias B."/>
            <person name="Curry A."/>
            <person name="Knowles S."/>
            <person name="Moore E.R.B."/>
        </authorList>
    </citation>
    <scope>NUCLEOTIDE SEQUENCE</scope>
    <source>
        <strain evidence="1">CCUG 73412</strain>
    </source>
</reference>
<name>A0AAW6TA23_FAUOS</name>
<accession>A0AAW6TA23</accession>
<organism evidence="1">
    <name type="scientific">Faucicola osloensis</name>
    <name type="common">Moraxella osloensis</name>
    <dbReference type="NCBI Taxonomy" id="34062"/>
    <lineage>
        <taxon>Bacteria</taxon>
        <taxon>Pseudomonadati</taxon>
        <taxon>Pseudomonadota</taxon>
        <taxon>Gammaproteobacteria</taxon>
        <taxon>Moraxellales</taxon>
        <taxon>Moraxellaceae</taxon>
        <taxon>Faucicola</taxon>
    </lineage>
</organism>
<evidence type="ECO:0000313" key="1">
    <source>
        <dbReference type="EMBL" id="MDI4509524.1"/>
    </source>
</evidence>